<dbReference type="InterPro" id="IPR050645">
    <property type="entry name" value="Histidine_acid_phosphatase"/>
</dbReference>
<reference evidence="4 5" key="1">
    <citation type="journal article" date="2016" name="Front. Microbiol.">
        <title>Genomic Resource of Rice Seed Associated Bacteria.</title>
        <authorList>
            <person name="Midha S."/>
            <person name="Bansal K."/>
            <person name="Sharma S."/>
            <person name="Kumar N."/>
            <person name="Patil P.P."/>
            <person name="Chaudhry V."/>
            <person name="Patil P.B."/>
        </authorList>
    </citation>
    <scope>NUCLEOTIDE SEQUENCE [LARGE SCALE GENOMIC DNA]</scope>
    <source>
        <strain evidence="4 5">NS355</strain>
    </source>
</reference>
<dbReference type="EMBL" id="LDTF01000038">
    <property type="protein sequence ID" value="KTT98744.1"/>
    <property type="molecule type" value="Genomic_DNA"/>
</dbReference>
<dbReference type="SUPFAM" id="SSF53254">
    <property type="entry name" value="Phosphoglycerate mutase-like"/>
    <property type="match status" value="1"/>
</dbReference>
<dbReference type="AlphaFoldDB" id="A0A147IT58"/>
<name>A0A147IT58_9SPHN</name>
<dbReference type="InterPro" id="IPR029033">
    <property type="entry name" value="His_PPase_superfam"/>
</dbReference>
<gene>
    <name evidence="4" type="ORF">NS355_08670</name>
</gene>
<dbReference type="GO" id="GO:0050308">
    <property type="term" value="F:sugar-phosphatase activity"/>
    <property type="evidence" value="ECO:0007669"/>
    <property type="project" value="TreeGrafter"/>
</dbReference>
<sequence length="407" mass="42886">MTAFPRRLIAPLALYVLSALAAPVAAQYAPAPKGLTLDRVVVLMRHGVRAPLDGEVPHGTRTAKPWPIWTTPESELTPHGAEALAAEARADRAAWVARGLLPQGCPTPGSIRIRTNSSSRTIASGEAYAKALAPGCTVPVAHNPMGQVDPLFEPLRARATRFDADAAVADIDRFIGGMDALVARHRPALRLLDQVLGCGDPRGCDPAGPARLTPSADGHGIDLTGPIRTASGTAQVLLLQYAEGLSPSVGGMPVDGRTLARLGTVHAALFDVYSRSPYMAAHQSAAFGRHMIDALTAKDGAKVDMLVGHDTNVTALAALLGFDLVAPGYATNDAAPGGAILIERWHDAKDRAFVTVHYRTQSPDQIRAHAAAVSTRAVTARGCPTDAPCPLDRFVQLFRERLAPLAQ</sequence>
<evidence type="ECO:0000313" key="4">
    <source>
        <dbReference type="EMBL" id="KTT98744.1"/>
    </source>
</evidence>
<dbReference type="Gene3D" id="3.40.50.1240">
    <property type="entry name" value="Phosphoglycerate mutase-like"/>
    <property type="match status" value="2"/>
</dbReference>
<feature type="signal peptide" evidence="3">
    <location>
        <begin position="1"/>
        <end position="21"/>
    </location>
</feature>
<dbReference type="PANTHER" id="PTHR11567:SF110">
    <property type="entry name" value="2-PHOSPHOXYLOSE PHOSPHATASE 1"/>
    <property type="match status" value="1"/>
</dbReference>
<protein>
    <submittedName>
        <fullName evidence="4">Glucose-1-phosphatase</fullName>
    </submittedName>
</protein>
<evidence type="ECO:0000313" key="5">
    <source>
        <dbReference type="Proteomes" id="UP000073923"/>
    </source>
</evidence>
<dbReference type="Pfam" id="PF00328">
    <property type="entry name" value="His_Phos_2"/>
    <property type="match status" value="1"/>
</dbReference>
<keyword evidence="2" id="KW-0378">Hydrolase</keyword>
<dbReference type="RefSeq" id="WP_058745341.1">
    <property type="nucleotide sequence ID" value="NZ_LDTF01000038.1"/>
</dbReference>
<dbReference type="InterPro" id="IPR033379">
    <property type="entry name" value="Acid_Pase_AS"/>
</dbReference>
<evidence type="ECO:0000256" key="2">
    <source>
        <dbReference type="ARBA" id="ARBA00022801"/>
    </source>
</evidence>
<dbReference type="PROSITE" id="PS00616">
    <property type="entry name" value="HIS_ACID_PHOSPHAT_1"/>
    <property type="match status" value="1"/>
</dbReference>
<comment type="similarity">
    <text evidence="1">Belongs to the histidine acid phosphatase family.</text>
</comment>
<dbReference type="Proteomes" id="UP000073923">
    <property type="component" value="Unassembled WGS sequence"/>
</dbReference>
<dbReference type="PATRIC" id="fig|172044.3.peg.1527"/>
<feature type="chain" id="PRO_5007548926" evidence="3">
    <location>
        <begin position="22"/>
        <end position="407"/>
    </location>
</feature>
<dbReference type="PANTHER" id="PTHR11567">
    <property type="entry name" value="ACID PHOSPHATASE-RELATED"/>
    <property type="match status" value="1"/>
</dbReference>
<keyword evidence="3" id="KW-0732">Signal</keyword>
<dbReference type="InterPro" id="IPR000560">
    <property type="entry name" value="His_Pase_clade-2"/>
</dbReference>
<evidence type="ECO:0000256" key="3">
    <source>
        <dbReference type="SAM" id="SignalP"/>
    </source>
</evidence>
<dbReference type="GO" id="GO:0030288">
    <property type="term" value="C:outer membrane-bounded periplasmic space"/>
    <property type="evidence" value="ECO:0007669"/>
    <property type="project" value="TreeGrafter"/>
</dbReference>
<comment type="caution">
    <text evidence="4">The sequence shown here is derived from an EMBL/GenBank/DDBJ whole genome shotgun (WGS) entry which is preliminary data.</text>
</comment>
<proteinExistence type="inferred from homology"/>
<accession>A0A147IT58</accession>
<evidence type="ECO:0000256" key="1">
    <source>
        <dbReference type="ARBA" id="ARBA00005375"/>
    </source>
</evidence>
<organism evidence="4 5">
    <name type="scientific">Sphingomonas yabuuchiae</name>
    <dbReference type="NCBI Taxonomy" id="172044"/>
    <lineage>
        <taxon>Bacteria</taxon>
        <taxon>Pseudomonadati</taxon>
        <taxon>Pseudomonadota</taxon>
        <taxon>Alphaproteobacteria</taxon>
        <taxon>Sphingomonadales</taxon>
        <taxon>Sphingomonadaceae</taxon>
        <taxon>Sphingomonas</taxon>
    </lineage>
</organism>